<keyword evidence="1" id="KW-1133">Transmembrane helix</keyword>
<dbReference type="AlphaFoldDB" id="A0A6C0AH29"/>
<proteinExistence type="predicted"/>
<dbReference type="EMBL" id="MN740603">
    <property type="protein sequence ID" value="QHS78763.1"/>
    <property type="molecule type" value="Genomic_DNA"/>
</dbReference>
<evidence type="ECO:0000256" key="1">
    <source>
        <dbReference type="SAM" id="Phobius"/>
    </source>
</evidence>
<accession>A0A6C0AH29</accession>
<keyword evidence="1" id="KW-0472">Membrane</keyword>
<sequence>MVLSTYSELNKIESDDYKKDINEKKEMKETTLPKNKNFDNYQAPNPFLDKSVRSLIDDFVLTWHRIIMELLEFERYDKLKDDDLEFWEKLYIFLRIMSDIFWKADRIFYIGAGFCVLSFFVFFILATQ</sequence>
<evidence type="ECO:0000313" key="2">
    <source>
        <dbReference type="EMBL" id="QHS78763.1"/>
    </source>
</evidence>
<keyword evidence="1" id="KW-0812">Transmembrane</keyword>
<organism evidence="2">
    <name type="scientific">viral metagenome</name>
    <dbReference type="NCBI Taxonomy" id="1070528"/>
    <lineage>
        <taxon>unclassified sequences</taxon>
        <taxon>metagenomes</taxon>
        <taxon>organismal metagenomes</taxon>
    </lineage>
</organism>
<name>A0A6C0AH29_9ZZZZ</name>
<reference evidence="2" key="1">
    <citation type="journal article" date="2020" name="Nature">
        <title>Giant virus diversity and host interactions through global metagenomics.</title>
        <authorList>
            <person name="Schulz F."/>
            <person name="Roux S."/>
            <person name="Paez-Espino D."/>
            <person name="Jungbluth S."/>
            <person name="Walsh D.A."/>
            <person name="Denef V.J."/>
            <person name="McMahon K.D."/>
            <person name="Konstantinidis K.T."/>
            <person name="Eloe-Fadrosh E.A."/>
            <person name="Kyrpides N.C."/>
            <person name="Woyke T."/>
        </authorList>
    </citation>
    <scope>NUCLEOTIDE SEQUENCE</scope>
    <source>
        <strain evidence="2">GVMAG-S-1024976-23</strain>
    </source>
</reference>
<feature type="transmembrane region" description="Helical" evidence="1">
    <location>
        <begin position="107"/>
        <end position="126"/>
    </location>
</feature>
<protein>
    <submittedName>
        <fullName evidence="2">Uncharacterized protein</fullName>
    </submittedName>
</protein>